<dbReference type="GO" id="GO:0016020">
    <property type="term" value="C:membrane"/>
    <property type="evidence" value="ECO:0007669"/>
    <property type="project" value="UniProtKB-SubCell"/>
</dbReference>
<dbReference type="Pfam" id="PF19298">
    <property type="entry name" value="KshA_C"/>
    <property type="match status" value="1"/>
</dbReference>
<protein>
    <recommendedName>
        <fullName evidence="15">cholesterol 7-desaturase</fullName>
        <ecNumber evidence="15">1.14.19.21</ecNumber>
    </recommendedName>
    <alternativeName>
        <fullName evidence="16">Rieske-type oxygenase</fullName>
    </alternativeName>
</protein>
<dbReference type="GO" id="GO:0046872">
    <property type="term" value="F:metal ion binding"/>
    <property type="evidence" value="ECO:0007669"/>
    <property type="project" value="UniProtKB-KW"/>
</dbReference>
<dbReference type="PANTHER" id="PTHR21266">
    <property type="entry name" value="IRON-SULFUR DOMAIN CONTAINING PROTEIN"/>
    <property type="match status" value="1"/>
</dbReference>
<evidence type="ECO:0000256" key="1">
    <source>
        <dbReference type="ARBA" id="ARBA00001962"/>
    </source>
</evidence>
<gene>
    <name evidence="21" type="ORF">I8748_06950</name>
</gene>
<reference evidence="21 22" key="1">
    <citation type="journal article" date="2021" name="Int. J. Syst. Evol. Microbiol.">
        <title>Amazonocrinis nigriterrae gen. nov., sp. nov., Atlanticothrix silvestris gen. nov., sp. nov. and Dendronalium phyllosphericum gen. nov., sp. nov., nostocacean cyanobacteria from Brazilian environments.</title>
        <authorList>
            <person name="Alvarenga D.O."/>
            <person name="Andreote A.P.D."/>
            <person name="Branco L.H.Z."/>
            <person name="Delbaje E."/>
            <person name="Cruz R.B."/>
            <person name="Varani A.M."/>
            <person name="Fiore M.F."/>
        </authorList>
    </citation>
    <scope>NUCLEOTIDE SEQUENCE [LARGE SCALE GENOMIC DNA]</scope>
    <source>
        <strain evidence="21 22">CENA67</strain>
    </source>
</reference>
<keyword evidence="12" id="KW-0443">Lipid metabolism</keyword>
<keyword evidence="6" id="KW-0479">Metal-binding</keyword>
<comment type="similarity">
    <text evidence="14">Belongs to the cholesterol 7-desaturase family.</text>
</comment>
<dbReference type="InterPro" id="IPR045605">
    <property type="entry name" value="KshA-like_C"/>
</dbReference>
<dbReference type="Gene3D" id="3.90.380.10">
    <property type="entry name" value="Naphthalene 1,2-dioxygenase Alpha Subunit, Chain A, domain 1"/>
    <property type="match status" value="1"/>
</dbReference>
<comment type="cofactor">
    <cofactor evidence="1">
        <name>Fe cation</name>
        <dbReference type="ChEBI" id="CHEBI:24875"/>
    </cofactor>
</comment>
<comment type="caution">
    <text evidence="21">The sequence shown here is derived from an EMBL/GenBank/DDBJ whole genome shotgun (WGS) entry which is preliminary data.</text>
</comment>
<dbReference type="GO" id="GO:0170056">
    <property type="term" value="F:cholesterol 7-desaturase [NAD(P)H] activity"/>
    <property type="evidence" value="ECO:0007669"/>
    <property type="project" value="UniProtKB-EC"/>
</dbReference>
<evidence type="ECO:0000256" key="12">
    <source>
        <dbReference type="ARBA" id="ARBA00023221"/>
    </source>
</evidence>
<dbReference type="GO" id="GO:0008203">
    <property type="term" value="P:cholesterol metabolic process"/>
    <property type="evidence" value="ECO:0007669"/>
    <property type="project" value="InterPro"/>
</dbReference>
<name>A0A8J7HT26_9NOST</name>
<keyword evidence="4" id="KW-0812">Transmembrane</keyword>
<dbReference type="GO" id="GO:0005737">
    <property type="term" value="C:cytoplasm"/>
    <property type="evidence" value="ECO:0007669"/>
    <property type="project" value="TreeGrafter"/>
</dbReference>
<comment type="subunit">
    <text evidence="17">Homotrimer. The two-component system 3-ketosteroid-9-alpha-monooxygenase is composed of an oxygenase component KshA and a reductase component KshB.</text>
</comment>
<dbReference type="Gene3D" id="2.102.10.10">
    <property type="entry name" value="Rieske [2Fe-2S] iron-sulphur domain"/>
    <property type="match status" value="1"/>
</dbReference>
<comment type="catalytic activity">
    <reaction evidence="19">
        <text>cholesterol + NADPH + O2 + H(+) = 7-dehydrocholesterol + NADP(+) + 2 H2O</text>
        <dbReference type="Rhea" id="RHEA:45024"/>
        <dbReference type="ChEBI" id="CHEBI:15377"/>
        <dbReference type="ChEBI" id="CHEBI:15378"/>
        <dbReference type="ChEBI" id="CHEBI:15379"/>
        <dbReference type="ChEBI" id="CHEBI:16113"/>
        <dbReference type="ChEBI" id="CHEBI:17759"/>
        <dbReference type="ChEBI" id="CHEBI:57783"/>
        <dbReference type="ChEBI" id="CHEBI:58349"/>
        <dbReference type="EC" id="1.14.19.21"/>
    </reaction>
    <physiologicalReaction direction="left-to-right" evidence="19">
        <dbReference type="Rhea" id="RHEA:45025"/>
    </physiologicalReaction>
</comment>
<evidence type="ECO:0000256" key="2">
    <source>
        <dbReference type="ARBA" id="ARBA00004370"/>
    </source>
</evidence>
<evidence type="ECO:0000256" key="6">
    <source>
        <dbReference type="ARBA" id="ARBA00022723"/>
    </source>
</evidence>
<keyword evidence="11" id="KW-0472">Membrane</keyword>
<accession>A0A8J7HT26</accession>
<dbReference type="CDD" id="cd03469">
    <property type="entry name" value="Rieske_RO_Alpha_N"/>
    <property type="match status" value="1"/>
</dbReference>
<evidence type="ECO:0000256" key="4">
    <source>
        <dbReference type="ARBA" id="ARBA00022692"/>
    </source>
</evidence>
<evidence type="ECO:0000256" key="14">
    <source>
        <dbReference type="ARBA" id="ARBA00025729"/>
    </source>
</evidence>
<dbReference type="GO" id="GO:0004497">
    <property type="term" value="F:monooxygenase activity"/>
    <property type="evidence" value="ECO:0007669"/>
    <property type="project" value="UniProtKB-ARBA"/>
</dbReference>
<keyword evidence="8" id="KW-0560">Oxidoreductase</keyword>
<dbReference type="InterPro" id="IPR050584">
    <property type="entry name" value="Cholesterol_7-desaturase"/>
</dbReference>
<evidence type="ECO:0000256" key="9">
    <source>
        <dbReference type="ARBA" id="ARBA00023004"/>
    </source>
</evidence>
<evidence type="ECO:0000256" key="5">
    <source>
        <dbReference type="ARBA" id="ARBA00022714"/>
    </source>
</evidence>
<evidence type="ECO:0000256" key="16">
    <source>
        <dbReference type="ARBA" id="ARBA00030944"/>
    </source>
</evidence>
<sequence length="337" mass="39026">MNNRYPFSPFPNGWFRIAYSNELTVKKVIPLHYFGKDLVLFRTEDGIAHVFDAHCPHLGAHLGYGGCIKGNNIHCPFHGWGFNSQGDCINIPYANKIPPKSQIYAWPVREFNGMIMVYHHAEKKPPTWEMTSVPKWDANEWTPFKSHRWKIRIHPQEMAENAMDSAHMTFLHHQTFRELKNPCSEIEGPLFIRRVSPKYHLPFVGKLGAEAEGLLEVACYGLGCQIAYSSLKVIVDLNAISVVMPTPIDEEYLEVHIVISVKKLFNPILTWAFANRINKEVVSNIEQDIPIWENKLYRPQPLLCDRDGPIMQYRQWVRQFYSDMSATTREKFRVNIA</sequence>
<evidence type="ECO:0000256" key="7">
    <source>
        <dbReference type="ARBA" id="ARBA00022989"/>
    </source>
</evidence>
<evidence type="ECO:0000259" key="20">
    <source>
        <dbReference type="PROSITE" id="PS51296"/>
    </source>
</evidence>
<feature type="domain" description="Rieske" evidence="20">
    <location>
        <begin position="14"/>
        <end position="117"/>
    </location>
</feature>
<dbReference type="SUPFAM" id="SSF55961">
    <property type="entry name" value="Bet v1-like"/>
    <property type="match status" value="1"/>
</dbReference>
<dbReference type="Proteomes" id="UP000632766">
    <property type="component" value="Unassembled WGS sequence"/>
</dbReference>
<keyword evidence="7" id="KW-1133">Transmembrane helix</keyword>
<evidence type="ECO:0000313" key="22">
    <source>
        <dbReference type="Proteomes" id="UP000632766"/>
    </source>
</evidence>
<dbReference type="Pfam" id="PF00355">
    <property type="entry name" value="Rieske"/>
    <property type="match status" value="1"/>
</dbReference>
<evidence type="ECO:0000256" key="3">
    <source>
        <dbReference type="ARBA" id="ARBA00004972"/>
    </source>
</evidence>
<evidence type="ECO:0000256" key="19">
    <source>
        <dbReference type="ARBA" id="ARBA00049548"/>
    </source>
</evidence>
<evidence type="ECO:0000256" key="13">
    <source>
        <dbReference type="ARBA" id="ARBA00025712"/>
    </source>
</evidence>
<comment type="subcellular location">
    <subcellularLocation>
        <location evidence="2">Membrane</location>
    </subcellularLocation>
</comment>
<dbReference type="EC" id="1.14.19.21" evidence="15"/>
<dbReference type="AlphaFoldDB" id="A0A8J7HT26"/>
<dbReference type="InterPro" id="IPR017941">
    <property type="entry name" value="Rieske_2Fe-2S"/>
</dbReference>
<keyword evidence="12" id="KW-0753">Steroid metabolism</keyword>
<keyword evidence="10" id="KW-0411">Iron-sulfur</keyword>
<dbReference type="SUPFAM" id="SSF50022">
    <property type="entry name" value="ISP domain"/>
    <property type="match status" value="1"/>
</dbReference>
<evidence type="ECO:0000256" key="15">
    <source>
        <dbReference type="ARBA" id="ARBA00026095"/>
    </source>
</evidence>
<dbReference type="InterPro" id="IPR036922">
    <property type="entry name" value="Rieske_2Fe-2S_sf"/>
</dbReference>
<dbReference type="GO" id="GO:0051537">
    <property type="term" value="F:2 iron, 2 sulfur cluster binding"/>
    <property type="evidence" value="ECO:0007669"/>
    <property type="project" value="UniProtKB-KW"/>
</dbReference>
<comment type="pathway">
    <text evidence="3">Hormone biosynthesis.</text>
</comment>
<dbReference type="RefSeq" id="WP_198123911.1">
    <property type="nucleotide sequence ID" value="NZ_JAECZC010000008.1"/>
</dbReference>
<proteinExistence type="inferred from homology"/>
<evidence type="ECO:0000256" key="17">
    <source>
        <dbReference type="ARBA" id="ARBA00046982"/>
    </source>
</evidence>
<keyword evidence="21" id="KW-0223">Dioxygenase</keyword>
<dbReference type="GO" id="GO:0051213">
    <property type="term" value="F:dioxygenase activity"/>
    <property type="evidence" value="ECO:0007669"/>
    <property type="project" value="UniProtKB-KW"/>
</dbReference>
<evidence type="ECO:0000256" key="8">
    <source>
        <dbReference type="ARBA" id="ARBA00023002"/>
    </source>
</evidence>
<evidence type="ECO:0000313" key="21">
    <source>
        <dbReference type="EMBL" id="MBH8561914.1"/>
    </source>
</evidence>
<comment type="catalytic activity">
    <reaction evidence="18">
        <text>cholesterol + NADH + O2 + H(+) = 7-dehydrocholesterol + NAD(+) + 2 H2O</text>
        <dbReference type="Rhea" id="RHEA:51644"/>
        <dbReference type="ChEBI" id="CHEBI:15377"/>
        <dbReference type="ChEBI" id="CHEBI:15378"/>
        <dbReference type="ChEBI" id="CHEBI:15379"/>
        <dbReference type="ChEBI" id="CHEBI:16113"/>
        <dbReference type="ChEBI" id="CHEBI:17759"/>
        <dbReference type="ChEBI" id="CHEBI:57540"/>
        <dbReference type="ChEBI" id="CHEBI:57945"/>
        <dbReference type="EC" id="1.14.19.21"/>
    </reaction>
    <physiologicalReaction direction="left-to-right" evidence="18">
        <dbReference type="Rhea" id="RHEA:51645"/>
    </physiologicalReaction>
</comment>
<dbReference type="PANTHER" id="PTHR21266:SF32">
    <property type="entry name" value="CHOLESTEROL 7-DESATURASE NVD"/>
    <property type="match status" value="1"/>
</dbReference>
<dbReference type="PROSITE" id="PS51296">
    <property type="entry name" value="RIESKE"/>
    <property type="match status" value="1"/>
</dbReference>
<comment type="pathway">
    <text evidence="13">Steroid hormone biosynthesis; dafachronic acid biosynthesis.</text>
</comment>
<organism evidence="21 22">
    <name type="scientific">Amazonocrinis nigriterrae CENA67</name>
    <dbReference type="NCBI Taxonomy" id="2794033"/>
    <lineage>
        <taxon>Bacteria</taxon>
        <taxon>Bacillati</taxon>
        <taxon>Cyanobacteriota</taxon>
        <taxon>Cyanophyceae</taxon>
        <taxon>Nostocales</taxon>
        <taxon>Nostocaceae</taxon>
        <taxon>Amazonocrinis</taxon>
        <taxon>Amazonocrinis nigriterrae</taxon>
    </lineage>
</organism>
<keyword evidence="9" id="KW-0408">Iron</keyword>
<evidence type="ECO:0000256" key="11">
    <source>
        <dbReference type="ARBA" id="ARBA00023136"/>
    </source>
</evidence>
<dbReference type="EMBL" id="JAECZC010000008">
    <property type="protein sequence ID" value="MBH8561914.1"/>
    <property type="molecule type" value="Genomic_DNA"/>
</dbReference>
<keyword evidence="22" id="KW-1185">Reference proteome</keyword>
<keyword evidence="5" id="KW-0001">2Fe-2S</keyword>
<evidence type="ECO:0000256" key="10">
    <source>
        <dbReference type="ARBA" id="ARBA00023014"/>
    </source>
</evidence>
<evidence type="ECO:0000256" key="18">
    <source>
        <dbReference type="ARBA" id="ARBA00047853"/>
    </source>
</evidence>